<feature type="transmembrane region" description="Helical" evidence="1">
    <location>
        <begin position="89"/>
        <end position="110"/>
    </location>
</feature>
<dbReference type="PANTHER" id="PTHR14969">
    <property type="entry name" value="SPHINGOSINE-1-PHOSPHATE PHOSPHOHYDROLASE"/>
    <property type="match status" value="1"/>
</dbReference>
<evidence type="ECO:0000313" key="4">
    <source>
        <dbReference type="Proteomes" id="UP001202867"/>
    </source>
</evidence>
<dbReference type="Pfam" id="PF01569">
    <property type="entry name" value="PAP2"/>
    <property type="match status" value="1"/>
</dbReference>
<organism evidence="3 4">
    <name type="scientific">Ancylobacter koreensis</name>
    <dbReference type="NCBI Taxonomy" id="266121"/>
    <lineage>
        <taxon>Bacteria</taxon>
        <taxon>Pseudomonadati</taxon>
        <taxon>Pseudomonadota</taxon>
        <taxon>Alphaproteobacteria</taxon>
        <taxon>Hyphomicrobiales</taxon>
        <taxon>Xanthobacteraceae</taxon>
        <taxon>Ancylobacter</taxon>
    </lineage>
</organism>
<feature type="domain" description="Phosphatidic acid phosphatase type 2/haloperoxidase" evidence="2">
    <location>
        <begin position="88"/>
        <end position="202"/>
    </location>
</feature>
<name>A0ABT0DQX0_9HYPH</name>
<feature type="transmembrane region" description="Helical" evidence="1">
    <location>
        <begin position="130"/>
        <end position="149"/>
    </location>
</feature>
<accession>A0ABT0DQX0</accession>
<dbReference type="CDD" id="cd03392">
    <property type="entry name" value="PAP2_like_2"/>
    <property type="match status" value="1"/>
</dbReference>
<protein>
    <submittedName>
        <fullName evidence="3">Phosphatase PAP2 family protein</fullName>
    </submittedName>
</protein>
<feature type="transmembrane region" description="Helical" evidence="1">
    <location>
        <begin position="161"/>
        <end position="181"/>
    </location>
</feature>
<evidence type="ECO:0000313" key="3">
    <source>
        <dbReference type="EMBL" id="MCK0209678.1"/>
    </source>
</evidence>
<feature type="transmembrane region" description="Helical" evidence="1">
    <location>
        <begin position="60"/>
        <end position="82"/>
    </location>
</feature>
<proteinExistence type="predicted"/>
<reference evidence="4" key="2">
    <citation type="submission" date="2023-07" db="EMBL/GenBank/DDBJ databases">
        <title>Ancylobacter moscoviensis sp. nov., facultatively methylotrophic bacteria from activated sludge and the reclassification of Starkeya novella (Starkey 1934) Kelly et al. 2000 as Ancylobacter novellus comb. nov., Starkeya koreensis Im et al. 2006 as Ancylobacter koreensis comb.nov., Angulomicrobium tetraedrale Vasil'eva et al. 1986 as Ancylobacter tetraedralis comb. nov., Angulomicrobium amanitiforme Fritz et al. 2004 as Ancylobacter amanitiformis comb. nov. and Methylorhabdus multivorans Doronina et al. 1996 as Ancylobacter multivorans comb. nov. and emended description of the genus Ancylobacter.</title>
        <authorList>
            <person name="Doronina N."/>
            <person name="Chemodurova A."/>
            <person name="Grouzdev D."/>
            <person name="Koziaeva V."/>
            <person name="Shi W."/>
            <person name="Wu L."/>
            <person name="Kaparullina E."/>
        </authorList>
    </citation>
    <scope>NUCLEOTIDE SEQUENCE [LARGE SCALE GENOMIC DNA]</scope>
    <source>
        <strain evidence="4">Jip08</strain>
    </source>
</reference>
<gene>
    <name evidence="3" type="ORF">MWN33_16720</name>
</gene>
<feature type="transmembrane region" description="Helical" evidence="1">
    <location>
        <begin position="187"/>
        <end position="208"/>
    </location>
</feature>
<keyword evidence="4" id="KW-1185">Reference proteome</keyword>
<dbReference type="EMBL" id="JALKCG010000008">
    <property type="protein sequence ID" value="MCK0209678.1"/>
    <property type="molecule type" value="Genomic_DNA"/>
</dbReference>
<comment type="caution">
    <text evidence="3">The sequence shown here is derived from an EMBL/GenBank/DDBJ whole genome shotgun (WGS) entry which is preliminary data.</text>
</comment>
<reference evidence="3 4" key="1">
    <citation type="submission" date="2022-04" db="EMBL/GenBank/DDBJ databases">
        <authorList>
            <person name="Grouzdev D.S."/>
            <person name="Pantiukh K.S."/>
            <person name="Krutkina M.S."/>
        </authorList>
    </citation>
    <scope>NUCLEOTIDE SEQUENCE [LARGE SCALE GENOMIC DNA]</scope>
    <source>
        <strain evidence="3 4">Jip08</strain>
    </source>
</reference>
<keyword evidence="1" id="KW-0472">Membrane</keyword>
<keyword evidence="1" id="KW-1133">Transmembrane helix</keyword>
<dbReference type="InterPro" id="IPR000326">
    <property type="entry name" value="PAP2/HPO"/>
</dbReference>
<evidence type="ECO:0000256" key="1">
    <source>
        <dbReference type="SAM" id="Phobius"/>
    </source>
</evidence>
<dbReference type="Proteomes" id="UP001202867">
    <property type="component" value="Unassembled WGS sequence"/>
</dbReference>
<dbReference type="InterPro" id="IPR036938">
    <property type="entry name" value="PAP2/HPO_sf"/>
</dbReference>
<dbReference type="SMART" id="SM00014">
    <property type="entry name" value="acidPPc"/>
    <property type="match status" value="1"/>
</dbReference>
<dbReference type="RefSeq" id="WP_247202279.1">
    <property type="nucleotide sequence ID" value="NZ_JALKCG010000008.1"/>
</dbReference>
<evidence type="ECO:0000259" key="2">
    <source>
        <dbReference type="SMART" id="SM00014"/>
    </source>
</evidence>
<dbReference type="Gene3D" id="1.20.144.10">
    <property type="entry name" value="Phosphatidic acid phosphatase type 2/haloperoxidase"/>
    <property type="match status" value="2"/>
</dbReference>
<sequence length="228" mass="23870">MLVALLGAAGGLLVFAFIADEVVEGETHAFDEAVLLAFRAPGDPADPIGPRWLEIAVGDVTALGSTTVLMLITLAVAGFLVVDRKRAAALFVLAATASGGALSYLLKLGFERPRPDLVAHLVDVSTLSFPSGHAMGAAVTYLTLGALIVRTESGRRIKAYVLGVAVTLTLAIGMSRIYLGVHWPTDVIAGWCLGAAWALMCWLVALALQRRGRIEPAESRDGPPGGTR</sequence>
<keyword evidence="1" id="KW-0812">Transmembrane</keyword>
<dbReference type="PANTHER" id="PTHR14969:SF13">
    <property type="entry name" value="AT30094P"/>
    <property type="match status" value="1"/>
</dbReference>
<dbReference type="SUPFAM" id="SSF48317">
    <property type="entry name" value="Acid phosphatase/Vanadium-dependent haloperoxidase"/>
    <property type="match status" value="1"/>
</dbReference>